<proteinExistence type="predicted"/>
<name>A0AAW6AMS2_CLOSY</name>
<dbReference type="Proteomes" id="UP001300871">
    <property type="component" value="Unassembled WGS sequence"/>
</dbReference>
<comment type="caution">
    <text evidence="1">The sequence shown here is derived from an EMBL/GenBank/DDBJ whole genome shotgun (WGS) entry which is preliminary data.</text>
</comment>
<dbReference type="AlphaFoldDB" id="A0AAW6AMS2"/>
<dbReference type="RefSeq" id="WP_257606974.1">
    <property type="nucleotide sequence ID" value="NZ_JANKAG010000005.1"/>
</dbReference>
<dbReference type="InterPro" id="IPR016024">
    <property type="entry name" value="ARM-type_fold"/>
</dbReference>
<protein>
    <submittedName>
        <fullName evidence="1">Antitoxin</fullName>
    </submittedName>
</protein>
<reference evidence="1" key="1">
    <citation type="submission" date="2023-01" db="EMBL/GenBank/DDBJ databases">
        <title>Human gut microbiome strain richness.</title>
        <authorList>
            <person name="Chen-Liaw A."/>
        </authorList>
    </citation>
    <scope>NUCLEOTIDE SEQUENCE</scope>
    <source>
        <strain evidence="1">B1_m1001713B170214d0_201011</strain>
    </source>
</reference>
<sequence length="467" mass="52722">MADILKVTSPVLSKNVVESNKPVADPSIPFDLQEISHIAKNPESSGLLGQHNIFQKETGSAVLMNLLKDPDVTVNYLKNIYMLEEIISLLPVNNKTVTKEIRQLFQSLLIKPDQIVEELLKQEYASTLFKGPLFKTLRGLLSENPNMSKEIADLLKSINGTIARQDVMDSAANSLEYLREQLAGSSRLSERIDVILNELRGPDSSASFQQLKEKILELLKDMESSILYSPQIARVVPIIIYNLSRFQDNESFFQEALLNVLIHINGRESKDQFRQMVFEYMEGFRTGDSVENRSRIMDILADIIGKQDRESDMASLNGDKIEKIIVSLLSSPCNYTPLLHFVIPVEFQGLNAFSELWIDPNDSGSKNYKGEKDGNSHVHVLVTFDISGIGQFEAEFMADGKEISFYLFCPGDYAGVFSAMAPEFSRLIQEKGYRITELKVDKLDKNRSLMDVFKTLPYKRTGVDVKI</sequence>
<evidence type="ECO:0000313" key="1">
    <source>
        <dbReference type="EMBL" id="MDB1998621.1"/>
    </source>
</evidence>
<accession>A0AAW6AMS2</accession>
<dbReference type="EMBL" id="JAQLGM010000001">
    <property type="protein sequence ID" value="MDB1998621.1"/>
    <property type="molecule type" value="Genomic_DNA"/>
</dbReference>
<dbReference type="SUPFAM" id="SSF48371">
    <property type="entry name" value="ARM repeat"/>
    <property type="match status" value="1"/>
</dbReference>
<evidence type="ECO:0000313" key="2">
    <source>
        <dbReference type="Proteomes" id="UP001300871"/>
    </source>
</evidence>
<organism evidence="1 2">
    <name type="scientific">Clostridium symbiosum</name>
    <name type="common">Bacteroides symbiosus</name>
    <dbReference type="NCBI Taxonomy" id="1512"/>
    <lineage>
        <taxon>Bacteria</taxon>
        <taxon>Bacillati</taxon>
        <taxon>Bacillota</taxon>
        <taxon>Clostridia</taxon>
        <taxon>Lachnospirales</taxon>
        <taxon>Lachnospiraceae</taxon>
        <taxon>Otoolea</taxon>
    </lineage>
</organism>
<gene>
    <name evidence="1" type="ORF">PM006_00155</name>
</gene>